<evidence type="ECO:0000256" key="2">
    <source>
        <dbReference type="ARBA" id="ARBA00022448"/>
    </source>
</evidence>
<comment type="function">
    <text evidence="9">Part of the tripartite ATP-independent periplasmic (TRAP) transport system.</text>
</comment>
<reference evidence="12" key="1">
    <citation type="journal article" date="2019" name="Int. J. Syst. Evol. Microbiol.">
        <title>The Global Catalogue of Microorganisms (GCM) 10K type strain sequencing project: providing services to taxonomists for standard genome sequencing and annotation.</title>
        <authorList>
            <consortium name="The Broad Institute Genomics Platform"/>
            <consortium name="The Broad Institute Genome Sequencing Center for Infectious Disease"/>
            <person name="Wu L."/>
            <person name="Ma J."/>
        </authorList>
    </citation>
    <scope>NUCLEOTIDE SEQUENCE [LARGE SCALE GENOMIC DNA]</scope>
    <source>
        <strain evidence="12">CECT 8472</strain>
    </source>
</reference>
<evidence type="ECO:0000256" key="9">
    <source>
        <dbReference type="RuleBase" id="RU369079"/>
    </source>
</evidence>
<protein>
    <recommendedName>
        <fullName evidence="9">TRAP transporter small permease protein</fullName>
    </recommendedName>
</protein>
<feature type="transmembrane region" description="Helical" evidence="9">
    <location>
        <begin position="129"/>
        <end position="152"/>
    </location>
</feature>
<name>A0ABV8UKB3_9PROT</name>
<comment type="subunit">
    <text evidence="9">The complex comprises the extracytoplasmic solute receptor protein and the two transmembrane proteins.</text>
</comment>
<comment type="subcellular location">
    <subcellularLocation>
        <location evidence="1 9">Cell inner membrane</location>
        <topology evidence="1 9">Multi-pass membrane protein</topology>
    </subcellularLocation>
</comment>
<comment type="similarity">
    <text evidence="8 9">Belongs to the TRAP transporter small permease family.</text>
</comment>
<organism evidence="11 12">
    <name type="scientific">Fodinicurvata halophila</name>
    <dbReference type="NCBI Taxonomy" id="1419723"/>
    <lineage>
        <taxon>Bacteria</taxon>
        <taxon>Pseudomonadati</taxon>
        <taxon>Pseudomonadota</taxon>
        <taxon>Alphaproteobacteria</taxon>
        <taxon>Rhodospirillales</taxon>
        <taxon>Rhodovibrionaceae</taxon>
        <taxon>Fodinicurvata</taxon>
    </lineage>
</organism>
<feature type="transmembrane region" description="Helical" evidence="9">
    <location>
        <begin position="87"/>
        <end position="109"/>
    </location>
</feature>
<dbReference type="Proteomes" id="UP001595799">
    <property type="component" value="Unassembled WGS sequence"/>
</dbReference>
<feature type="domain" description="Tripartite ATP-independent periplasmic transporters DctQ component" evidence="10">
    <location>
        <begin position="25"/>
        <end position="156"/>
    </location>
</feature>
<dbReference type="InterPro" id="IPR007387">
    <property type="entry name" value="TRAP_DctQ"/>
</dbReference>
<keyword evidence="6 9" id="KW-1133">Transmembrane helix</keyword>
<evidence type="ECO:0000256" key="4">
    <source>
        <dbReference type="ARBA" id="ARBA00022519"/>
    </source>
</evidence>
<dbReference type="Pfam" id="PF04290">
    <property type="entry name" value="DctQ"/>
    <property type="match status" value="1"/>
</dbReference>
<evidence type="ECO:0000256" key="5">
    <source>
        <dbReference type="ARBA" id="ARBA00022692"/>
    </source>
</evidence>
<keyword evidence="7 9" id="KW-0472">Membrane</keyword>
<evidence type="ECO:0000259" key="10">
    <source>
        <dbReference type="Pfam" id="PF04290"/>
    </source>
</evidence>
<dbReference type="InterPro" id="IPR055348">
    <property type="entry name" value="DctQ"/>
</dbReference>
<evidence type="ECO:0000313" key="12">
    <source>
        <dbReference type="Proteomes" id="UP001595799"/>
    </source>
</evidence>
<dbReference type="RefSeq" id="WP_382422051.1">
    <property type="nucleotide sequence ID" value="NZ_JBHSCW010000003.1"/>
</dbReference>
<evidence type="ECO:0000256" key="1">
    <source>
        <dbReference type="ARBA" id="ARBA00004429"/>
    </source>
</evidence>
<proteinExistence type="inferred from homology"/>
<evidence type="ECO:0000256" key="3">
    <source>
        <dbReference type="ARBA" id="ARBA00022475"/>
    </source>
</evidence>
<keyword evidence="2 9" id="KW-0813">Transport</keyword>
<dbReference type="PANTHER" id="PTHR35011:SF2">
    <property type="entry name" value="2,3-DIKETO-L-GULONATE TRAP TRANSPORTER SMALL PERMEASE PROTEIN YIAM"/>
    <property type="match status" value="1"/>
</dbReference>
<evidence type="ECO:0000256" key="6">
    <source>
        <dbReference type="ARBA" id="ARBA00022989"/>
    </source>
</evidence>
<keyword evidence="5 9" id="KW-0812">Transmembrane</keyword>
<dbReference type="EMBL" id="JBHSCW010000003">
    <property type="protein sequence ID" value="MFC4351727.1"/>
    <property type="molecule type" value="Genomic_DNA"/>
</dbReference>
<comment type="caution">
    <text evidence="11">The sequence shown here is derived from an EMBL/GenBank/DDBJ whole genome shotgun (WGS) entry which is preliminary data.</text>
</comment>
<evidence type="ECO:0000313" key="11">
    <source>
        <dbReference type="EMBL" id="MFC4351727.1"/>
    </source>
</evidence>
<accession>A0ABV8UKB3</accession>
<keyword evidence="12" id="KW-1185">Reference proteome</keyword>
<evidence type="ECO:0000256" key="8">
    <source>
        <dbReference type="ARBA" id="ARBA00038436"/>
    </source>
</evidence>
<dbReference type="PANTHER" id="PTHR35011">
    <property type="entry name" value="2,3-DIKETO-L-GULONATE TRAP TRANSPORTER SMALL PERMEASE PROTEIN YIAM"/>
    <property type="match status" value="1"/>
</dbReference>
<evidence type="ECO:0000256" key="7">
    <source>
        <dbReference type="ARBA" id="ARBA00023136"/>
    </source>
</evidence>
<feature type="transmembrane region" description="Helical" evidence="9">
    <location>
        <begin position="12"/>
        <end position="36"/>
    </location>
</feature>
<keyword evidence="4 9" id="KW-0997">Cell inner membrane</keyword>
<feature type="transmembrane region" description="Helical" evidence="9">
    <location>
        <begin position="48"/>
        <end position="66"/>
    </location>
</feature>
<sequence length="166" mass="18545">MLARFDRWIAAALNAVAILCSILVTGLLFLLVLTRYVLGWNFSAAHDLSLLAAMFLYMTGALIASRRKEHLTVDYLPSRLNGEMAKAVHKTVIAVITTVICALFVYWGYEMLAWGLQRPQTTPALRLPLWIPQMSIVIAAIGCFAYAVRDLLHGIRELRRARASEA</sequence>
<gene>
    <name evidence="11" type="ORF">ACFOW6_09260</name>
</gene>
<keyword evidence="3" id="KW-1003">Cell membrane</keyword>